<name>A0A819G2Y7_9BILA</name>
<proteinExistence type="predicted"/>
<feature type="compositionally biased region" description="Polar residues" evidence="1">
    <location>
        <begin position="266"/>
        <end position="283"/>
    </location>
</feature>
<comment type="caution">
    <text evidence="2">The sequence shown here is derived from an EMBL/GenBank/DDBJ whole genome shotgun (WGS) entry which is preliminary data.</text>
</comment>
<evidence type="ECO:0000256" key="1">
    <source>
        <dbReference type="SAM" id="MobiDB-lite"/>
    </source>
</evidence>
<organism evidence="2 3">
    <name type="scientific">Rotaria sordida</name>
    <dbReference type="NCBI Taxonomy" id="392033"/>
    <lineage>
        <taxon>Eukaryota</taxon>
        <taxon>Metazoa</taxon>
        <taxon>Spiralia</taxon>
        <taxon>Gnathifera</taxon>
        <taxon>Rotifera</taxon>
        <taxon>Eurotatoria</taxon>
        <taxon>Bdelloidea</taxon>
        <taxon>Philodinida</taxon>
        <taxon>Philodinidae</taxon>
        <taxon>Rotaria</taxon>
    </lineage>
</organism>
<feature type="compositionally biased region" description="Basic residues" evidence="1">
    <location>
        <begin position="355"/>
        <end position="367"/>
    </location>
</feature>
<reference evidence="2" key="1">
    <citation type="submission" date="2021-02" db="EMBL/GenBank/DDBJ databases">
        <authorList>
            <person name="Nowell W R."/>
        </authorList>
    </citation>
    <scope>NUCLEOTIDE SEQUENCE</scope>
</reference>
<evidence type="ECO:0000313" key="2">
    <source>
        <dbReference type="EMBL" id="CAF3879334.1"/>
    </source>
</evidence>
<feature type="region of interest" description="Disordered" evidence="1">
    <location>
        <begin position="620"/>
        <end position="652"/>
    </location>
</feature>
<dbReference type="EMBL" id="CAJOAX010003906">
    <property type="protein sequence ID" value="CAF3879334.1"/>
    <property type="molecule type" value="Genomic_DNA"/>
</dbReference>
<accession>A0A819G2Y7</accession>
<feature type="region of interest" description="Disordered" evidence="1">
    <location>
        <begin position="244"/>
        <end position="290"/>
    </location>
</feature>
<dbReference type="Proteomes" id="UP000663823">
    <property type="component" value="Unassembled WGS sequence"/>
</dbReference>
<gene>
    <name evidence="2" type="ORF">OTI717_LOCUS22666</name>
</gene>
<dbReference type="AlphaFoldDB" id="A0A819G2Y7"/>
<protein>
    <submittedName>
        <fullName evidence="2">Uncharacterized protein</fullName>
    </submittedName>
</protein>
<feature type="region of interest" description="Disordered" evidence="1">
    <location>
        <begin position="345"/>
        <end position="367"/>
    </location>
</feature>
<feature type="compositionally biased region" description="Acidic residues" evidence="1">
    <location>
        <begin position="250"/>
        <end position="265"/>
    </location>
</feature>
<sequence>MPSTEITPRYRTISVNRISRNDISSISFNDKDHEEHRNPEKECFMCRQANIYIKPIGMQQERRVAQHHPPLLTYAQIEELGQKKNLTKKEARKLLQCYFPEIKNVKYFQLHKYHSCCYDPKHLNLCKNHITALQHQREQHPKHQFYKHETDKDHYKAYERDDGYQNRVSFIRIKIEPTKGIPTRFLAPAALPESLADMLIKQVNRLENKRKPPSFGSPPRNVVQPQNLPRLEQSYDHGISALSEPLTTLDFDDDADDDDDDDDYNYSDNVSNEGNNHPNTTDSGIRGYNGNFMERSRINYEKKIQAKQEKEKEKEKSLKVITNGDIIVEDLEDLNHLFVNEKESPTIEQTVQPPTKKKKRKKKRKIRTNHIHDKPKLNHWEIMALDQSKKETCGCRHHVRRLEANQIVYDWCRCKDHQHKELKEQRKSIWTSEKIKQITPPPNLPKVETKTIGINATEPTTTELALAYDPSTVDYDVIQEAVYFRTSSGRLVKPEITNSFTYDNITSSLDLNHNKTLPNKPQVLYMTVNGQLQSLENNGNHQQKSCLSPIGSITSSNRGSVFNSQALINTRVPSTSNRTDEVVRVIKKPTTPMTTTGELYEDDDDEDESVERISYKSIPERPMNTPIHLPTIPMSQQKSSKPTYINRKPTPNFENQSNIIESRRWFDQPLGDQNLLPVHDGRYGLIAGTSTNEYILNSQLPDNDYVEHDPRVCITLFLNCPFNHRRN</sequence>
<feature type="compositionally biased region" description="Polar residues" evidence="1">
    <location>
        <begin position="633"/>
        <end position="643"/>
    </location>
</feature>
<evidence type="ECO:0000313" key="3">
    <source>
        <dbReference type="Proteomes" id="UP000663823"/>
    </source>
</evidence>